<evidence type="ECO:0000313" key="4">
    <source>
        <dbReference type="Proteomes" id="UP000290545"/>
    </source>
</evidence>
<organism evidence="3 4">
    <name type="scientific">Filimonas effusa</name>
    <dbReference type="NCBI Taxonomy" id="2508721"/>
    <lineage>
        <taxon>Bacteria</taxon>
        <taxon>Pseudomonadati</taxon>
        <taxon>Bacteroidota</taxon>
        <taxon>Chitinophagia</taxon>
        <taxon>Chitinophagales</taxon>
        <taxon>Chitinophagaceae</taxon>
        <taxon>Filimonas</taxon>
    </lineage>
</organism>
<dbReference type="Pfam" id="PF00582">
    <property type="entry name" value="Usp"/>
    <property type="match status" value="2"/>
</dbReference>
<dbReference type="PANTHER" id="PTHR46268">
    <property type="entry name" value="STRESS RESPONSE PROTEIN NHAX"/>
    <property type="match status" value="1"/>
</dbReference>
<dbReference type="Gene3D" id="3.40.50.620">
    <property type="entry name" value="HUPs"/>
    <property type="match status" value="2"/>
</dbReference>
<dbReference type="PANTHER" id="PTHR46268:SF22">
    <property type="entry name" value="SENSOR PROTEIN KDPD-RELATED"/>
    <property type="match status" value="1"/>
</dbReference>
<evidence type="ECO:0000259" key="2">
    <source>
        <dbReference type="Pfam" id="PF00582"/>
    </source>
</evidence>
<gene>
    <name evidence="3" type="ORF">ESB13_03390</name>
</gene>
<dbReference type="InterPro" id="IPR014729">
    <property type="entry name" value="Rossmann-like_a/b/a_fold"/>
</dbReference>
<protein>
    <submittedName>
        <fullName evidence="3">Universal stress protein</fullName>
    </submittedName>
</protein>
<keyword evidence="4" id="KW-1185">Reference proteome</keyword>
<accession>A0A4Q1D924</accession>
<dbReference type="InterPro" id="IPR006015">
    <property type="entry name" value="Universal_stress_UspA"/>
</dbReference>
<dbReference type="OrthoDB" id="9788959at2"/>
<dbReference type="Proteomes" id="UP000290545">
    <property type="component" value="Unassembled WGS sequence"/>
</dbReference>
<dbReference type="RefSeq" id="WP_129001618.1">
    <property type="nucleotide sequence ID" value="NZ_SDHZ01000001.1"/>
</dbReference>
<evidence type="ECO:0000313" key="3">
    <source>
        <dbReference type="EMBL" id="RXK85867.1"/>
    </source>
</evidence>
<feature type="domain" description="UspA" evidence="2">
    <location>
        <begin position="2"/>
        <end position="142"/>
    </location>
</feature>
<name>A0A4Q1D924_9BACT</name>
<feature type="domain" description="UspA" evidence="2">
    <location>
        <begin position="151"/>
        <end position="274"/>
    </location>
</feature>
<dbReference type="SUPFAM" id="SSF52402">
    <property type="entry name" value="Adenine nucleotide alpha hydrolases-like"/>
    <property type="match status" value="2"/>
</dbReference>
<proteinExistence type="inferred from homology"/>
<evidence type="ECO:0000256" key="1">
    <source>
        <dbReference type="ARBA" id="ARBA00008791"/>
    </source>
</evidence>
<dbReference type="CDD" id="cd00293">
    <property type="entry name" value="USP-like"/>
    <property type="match status" value="1"/>
</dbReference>
<dbReference type="InterPro" id="IPR006016">
    <property type="entry name" value="UspA"/>
</dbReference>
<dbReference type="AlphaFoldDB" id="A0A4Q1D924"/>
<sequence length="275" mass="30496">MQSILVLTDFSDAAFQAVEYAAALSRNINSKRIVLLNAFSVAPFMTNEAISPDTMEQLRQEAIDTMDTWQESVKRFVNPGTEVNILVKDFDLSAGIDHICESEHIDLVVMGITNREGVQRLLVGSNAIRVMANTSYPLLIVPREAAIQLPRKIILATDLSDVAAKIQTAELPALLKSLEAKLLVVNVAEKEENYKPEWRDEITALHNLLAEFDPQFHYVTAKDTVEGILQFATGQNADLVITIHEKQGLIARLFNSSTSKSLAWETTLPLLVIPV</sequence>
<comment type="similarity">
    <text evidence="1">Belongs to the universal stress protein A family.</text>
</comment>
<dbReference type="EMBL" id="SDHZ01000001">
    <property type="protein sequence ID" value="RXK85867.1"/>
    <property type="molecule type" value="Genomic_DNA"/>
</dbReference>
<comment type="caution">
    <text evidence="3">The sequence shown here is derived from an EMBL/GenBank/DDBJ whole genome shotgun (WGS) entry which is preliminary data.</text>
</comment>
<reference evidence="3 4" key="1">
    <citation type="submission" date="2019-01" db="EMBL/GenBank/DDBJ databases">
        <title>Filimonas sp. strain TTM-71.</title>
        <authorList>
            <person name="Chen W.-M."/>
        </authorList>
    </citation>
    <scope>NUCLEOTIDE SEQUENCE [LARGE SCALE GENOMIC DNA]</scope>
    <source>
        <strain evidence="3 4">TTM-71</strain>
    </source>
</reference>
<dbReference type="PRINTS" id="PR01438">
    <property type="entry name" value="UNVRSLSTRESS"/>
</dbReference>